<organism evidence="3 4">
    <name type="scientific">Ephemerocybe angulata</name>
    <dbReference type="NCBI Taxonomy" id="980116"/>
    <lineage>
        <taxon>Eukaryota</taxon>
        <taxon>Fungi</taxon>
        <taxon>Dikarya</taxon>
        <taxon>Basidiomycota</taxon>
        <taxon>Agaricomycotina</taxon>
        <taxon>Agaricomycetes</taxon>
        <taxon>Agaricomycetidae</taxon>
        <taxon>Agaricales</taxon>
        <taxon>Agaricineae</taxon>
        <taxon>Psathyrellaceae</taxon>
        <taxon>Ephemerocybe</taxon>
    </lineage>
</organism>
<feature type="compositionally biased region" description="Basic and acidic residues" evidence="1">
    <location>
        <begin position="110"/>
        <end position="130"/>
    </location>
</feature>
<comment type="caution">
    <text evidence="3">The sequence shown here is derived from an EMBL/GenBank/DDBJ whole genome shotgun (WGS) entry which is preliminary data.</text>
</comment>
<dbReference type="EMBL" id="JACGCI010000027">
    <property type="protein sequence ID" value="KAF6756200.1"/>
    <property type="molecule type" value="Genomic_DNA"/>
</dbReference>
<feature type="region of interest" description="Disordered" evidence="1">
    <location>
        <begin position="31"/>
        <end position="86"/>
    </location>
</feature>
<feature type="chain" id="PRO_5034401681" evidence="2">
    <location>
        <begin position="23"/>
        <end position="221"/>
    </location>
</feature>
<evidence type="ECO:0000256" key="2">
    <source>
        <dbReference type="SAM" id="SignalP"/>
    </source>
</evidence>
<feature type="compositionally biased region" description="Polar residues" evidence="1">
    <location>
        <begin position="44"/>
        <end position="60"/>
    </location>
</feature>
<sequence length="221" mass="24607">MFLLRTCRFVALVAGLYNKATSAIVHHTQKTVAASDPSAPRAPTMSNHHSSPSANTQRENSQPKHHTQKPTPLPIKRERPLPIPPISFRDASRFVENMNSSRPSSVLLGELERPGPSKDARITSQKHEGTSRYNSSTAPRIDSPTRTYKPGEAPLPRGQKELPPPRPVQRSTYMSNPGERRENARAIHKRERLEKSSEARRDGFQESAPPAFPEEGRGRTG</sequence>
<evidence type="ECO:0000313" key="4">
    <source>
        <dbReference type="Proteomes" id="UP000521943"/>
    </source>
</evidence>
<name>A0A8H6M648_9AGAR</name>
<feature type="region of interest" description="Disordered" evidence="1">
    <location>
        <begin position="99"/>
        <end position="221"/>
    </location>
</feature>
<dbReference type="Proteomes" id="UP000521943">
    <property type="component" value="Unassembled WGS sequence"/>
</dbReference>
<keyword evidence="2" id="KW-0732">Signal</keyword>
<keyword evidence="4" id="KW-1185">Reference proteome</keyword>
<accession>A0A8H6M648</accession>
<dbReference type="AlphaFoldDB" id="A0A8H6M648"/>
<evidence type="ECO:0000256" key="1">
    <source>
        <dbReference type="SAM" id="MobiDB-lite"/>
    </source>
</evidence>
<reference evidence="3 4" key="1">
    <citation type="submission" date="2020-07" db="EMBL/GenBank/DDBJ databases">
        <title>Comparative genomics of pyrophilous fungi reveals a link between fire events and developmental genes.</title>
        <authorList>
            <consortium name="DOE Joint Genome Institute"/>
            <person name="Steindorff A.S."/>
            <person name="Carver A."/>
            <person name="Calhoun S."/>
            <person name="Stillman K."/>
            <person name="Liu H."/>
            <person name="Lipzen A."/>
            <person name="Pangilinan J."/>
            <person name="Labutti K."/>
            <person name="Bruns T.D."/>
            <person name="Grigoriev I.V."/>
        </authorList>
    </citation>
    <scope>NUCLEOTIDE SEQUENCE [LARGE SCALE GENOMIC DNA]</scope>
    <source>
        <strain evidence="3 4">CBS 144469</strain>
    </source>
</reference>
<gene>
    <name evidence="3" type="ORF">DFP72DRAFT_894857</name>
</gene>
<feature type="signal peptide" evidence="2">
    <location>
        <begin position="1"/>
        <end position="22"/>
    </location>
</feature>
<proteinExistence type="predicted"/>
<evidence type="ECO:0000313" key="3">
    <source>
        <dbReference type="EMBL" id="KAF6756200.1"/>
    </source>
</evidence>
<protein>
    <submittedName>
        <fullName evidence="3">Uncharacterized protein</fullName>
    </submittedName>
</protein>
<feature type="compositionally biased region" description="Basic and acidic residues" evidence="1">
    <location>
        <begin position="178"/>
        <end position="204"/>
    </location>
</feature>